<feature type="compositionally biased region" description="Low complexity" evidence="2">
    <location>
        <begin position="159"/>
        <end position="168"/>
    </location>
</feature>
<feature type="compositionally biased region" description="Pro residues" evidence="2">
    <location>
        <begin position="88"/>
        <end position="97"/>
    </location>
</feature>
<evidence type="ECO:0000313" key="4">
    <source>
        <dbReference type="Proteomes" id="UP000038010"/>
    </source>
</evidence>
<name>A0A0N1NW36_9EURO</name>
<comment type="caution">
    <text evidence="3">The sequence shown here is derived from an EMBL/GenBank/DDBJ whole genome shotgun (WGS) entry which is preliminary data.</text>
</comment>
<accession>A0A0N1NW36</accession>
<dbReference type="STRING" id="1664694.A0A0N1NW36"/>
<keyword evidence="4" id="KW-1185">Reference proteome</keyword>
<evidence type="ECO:0008006" key="5">
    <source>
        <dbReference type="Google" id="ProtNLM"/>
    </source>
</evidence>
<sequence>MIQMGTCLNWSRTGYCTRFSGQCPYEHRQTGVTGMFQGGPLEVRGIEAEICNAAYRAGLDTNNHPALFDLIWAVKRKVIGRQSQQLPIRPPPKPYHPIYPDRHRPSGVGDNTAPDKKRKRRDSNEIPKFHPVKPLGGKKKAGSKQNPINLDSDGEDGTAQKSKAANSSAKRRKVSDNGRSVAGAVPGNNVVMELLEVKNRLASARRDMNKSQADMKALFDKHYQDFDDDEMMRVLTELSTHMNGVFDSARGGMDSVDRAVAWLGTKKGEIE</sequence>
<gene>
    <name evidence="3" type="ORF">AB675_11090</name>
</gene>
<evidence type="ECO:0000256" key="1">
    <source>
        <dbReference type="SAM" id="Coils"/>
    </source>
</evidence>
<dbReference type="Proteomes" id="UP000038010">
    <property type="component" value="Unassembled WGS sequence"/>
</dbReference>
<feature type="coiled-coil region" evidence="1">
    <location>
        <begin position="194"/>
        <end position="221"/>
    </location>
</feature>
<organism evidence="3 4">
    <name type="scientific">Cyphellophora attinorum</name>
    <dbReference type="NCBI Taxonomy" id="1664694"/>
    <lineage>
        <taxon>Eukaryota</taxon>
        <taxon>Fungi</taxon>
        <taxon>Dikarya</taxon>
        <taxon>Ascomycota</taxon>
        <taxon>Pezizomycotina</taxon>
        <taxon>Eurotiomycetes</taxon>
        <taxon>Chaetothyriomycetidae</taxon>
        <taxon>Chaetothyriales</taxon>
        <taxon>Cyphellophoraceae</taxon>
        <taxon>Cyphellophora</taxon>
    </lineage>
</organism>
<dbReference type="EMBL" id="LFJN01000036">
    <property type="protein sequence ID" value="KPI35852.1"/>
    <property type="molecule type" value="Genomic_DNA"/>
</dbReference>
<evidence type="ECO:0000313" key="3">
    <source>
        <dbReference type="EMBL" id="KPI35852.1"/>
    </source>
</evidence>
<proteinExistence type="predicted"/>
<evidence type="ECO:0000256" key="2">
    <source>
        <dbReference type="SAM" id="MobiDB-lite"/>
    </source>
</evidence>
<dbReference type="VEuPathDB" id="FungiDB:AB675_11090"/>
<feature type="region of interest" description="Disordered" evidence="2">
    <location>
        <begin position="83"/>
        <end position="184"/>
    </location>
</feature>
<dbReference type="GeneID" id="28731787"/>
<reference evidence="3 4" key="1">
    <citation type="submission" date="2015-06" db="EMBL/GenBank/DDBJ databases">
        <title>Draft genome of the ant-associated black yeast Phialophora attae CBS 131958.</title>
        <authorList>
            <person name="Moreno L.F."/>
            <person name="Stielow B.J."/>
            <person name="de Hoog S."/>
            <person name="Vicente V.A."/>
            <person name="Weiss V.A."/>
            <person name="de Vries M."/>
            <person name="Cruz L.M."/>
            <person name="Souza E.M."/>
        </authorList>
    </citation>
    <scope>NUCLEOTIDE SEQUENCE [LARGE SCALE GENOMIC DNA]</scope>
    <source>
        <strain evidence="3 4">CBS 131958</strain>
    </source>
</reference>
<dbReference type="OrthoDB" id="4142615at2759"/>
<protein>
    <recommendedName>
        <fullName evidence="5">C3H1-type domain-containing protein</fullName>
    </recommendedName>
</protein>
<dbReference type="AlphaFoldDB" id="A0A0N1NW36"/>
<dbReference type="RefSeq" id="XP_017995815.1">
    <property type="nucleotide sequence ID" value="XM_018139907.1"/>
</dbReference>
<keyword evidence="1" id="KW-0175">Coiled coil</keyword>